<sequence>MKIDSNNLNEILAELAPMKELKFWHNFIANLMGVSTTTTSSSSDLITNNDNNLQEFPPASVWLNERMPVKQKAIRISSPLPNTKKESQSTTIKPTIPPKPKFIQYLPPPRVRIKFGRKITSKRTWIPPPPPLLQRIEIQQSKHQQQQQEKESFSLQPPLYSTIFLPTNNPEFLLFNHQQYFQPITNPNHQSIDNHHWWLYDQNPESIMSAEQQDPDTLTPTVTTATEISTETITPNDDQDDNLNIDADKSNSGGGDNVDVDGKSAVEIECKSFIDNEQQPKCESKSSTEMTATTDNNNNKPPLQRSLSESNAETTPKLDENNFLLQKSSSRPIFTSSSFYDPEQHPTLEEQVKLCREIAKQLVSDKCDNNQNKGRKMFEKRVEKSIEWITENEDSFQNYIANQDDHDFHERTITDVNPTRGKALFTKRAQKSEQWIVDNNNNNDGNLTDTIIDAARLLTPLSMFDDDPNTFMASPSDYFQLIFQLETSNY</sequence>
<dbReference type="EMBL" id="NJHN03000112">
    <property type="protein sequence ID" value="KAH9414182.1"/>
    <property type="molecule type" value="Genomic_DNA"/>
</dbReference>
<feature type="compositionally biased region" description="Basic and acidic residues" evidence="1">
    <location>
        <begin position="277"/>
        <end position="286"/>
    </location>
</feature>
<protein>
    <submittedName>
        <fullName evidence="2">Uncharacterized protein</fullName>
    </submittedName>
</protein>
<evidence type="ECO:0000313" key="2">
    <source>
        <dbReference type="EMBL" id="KAH9414182.1"/>
    </source>
</evidence>
<evidence type="ECO:0000313" key="3">
    <source>
        <dbReference type="Proteomes" id="UP000887458"/>
    </source>
</evidence>
<organism evidence="2 3">
    <name type="scientific">Dermatophagoides pteronyssinus</name>
    <name type="common">European house dust mite</name>
    <dbReference type="NCBI Taxonomy" id="6956"/>
    <lineage>
        <taxon>Eukaryota</taxon>
        <taxon>Metazoa</taxon>
        <taxon>Ecdysozoa</taxon>
        <taxon>Arthropoda</taxon>
        <taxon>Chelicerata</taxon>
        <taxon>Arachnida</taxon>
        <taxon>Acari</taxon>
        <taxon>Acariformes</taxon>
        <taxon>Sarcoptiformes</taxon>
        <taxon>Astigmata</taxon>
        <taxon>Psoroptidia</taxon>
        <taxon>Analgoidea</taxon>
        <taxon>Pyroglyphidae</taxon>
        <taxon>Dermatophagoidinae</taxon>
        <taxon>Dermatophagoides</taxon>
    </lineage>
</organism>
<feature type="region of interest" description="Disordered" evidence="1">
    <location>
        <begin position="277"/>
        <end position="325"/>
    </location>
</feature>
<accession>A0ABQ8IVB0</accession>
<comment type="caution">
    <text evidence="2">The sequence shown here is derived from an EMBL/GenBank/DDBJ whole genome shotgun (WGS) entry which is preliminary data.</text>
</comment>
<feature type="region of interest" description="Disordered" evidence="1">
    <location>
        <begin position="229"/>
        <end position="261"/>
    </location>
</feature>
<proteinExistence type="predicted"/>
<gene>
    <name evidence="2" type="ORF">DERP_008377</name>
</gene>
<feature type="compositionally biased region" description="Polar residues" evidence="1">
    <location>
        <begin position="287"/>
        <end position="314"/>
    </location>
</feature>
<dbReference type="Proteomes" id="UP000887458">
    <property type="component" value="Unassembled WGS sequence"/>
</dbReference>
<reference evidence="2 3" key="2">
    <citation type="journal article" date="2022" name="Mol. Biol. Evol.">
        <title>Comparative Genomics Reveals Insights into the Divergent Evolution of Astigmatic Mites and Household Pest Adaptations.</title>
        <authorList>
            <person name="Xiong Q."/>
            <person name="Wan A.T."/>
            <person name="Liu X."/>
            <person name="Fung C.S."/>
            <person name="Xiao X."/>
            <person name="Malainual N."/>
            <person name="Hou J."/>
            <person name="Wang L."/>
            <person name="Wang M."/>
            <person name="Yang K.Y."/>
            <person name="Cui Y."/>
            <person name="Leung E.L."/>
            <person name="Nong W."/>
            <person name="Shin S.K."/>
            <person name="Au S.W."/>
            <person name="Jeong K.Y."/>
            <person name="Chew F.T."/>
            <person name="Hui J.H."/>
            <person name="Leung T.F."/>
            <person name="Tungtrongchitr A."/>
            <person name="Zhong N."/>
            <person name="Liu Z."/>
            <person name="Tsui S.K."/>
        </authorList>
    </citation>
    <scope>NUCLEOTIDE SEQUENCE [LARGE SCALE GENOMIC DNA]</scope>
    <source>
        <strain evidence="2">Derp</strain>
    </source>
</reference>
<evidence type="ECO:0000256" key="1">
    <source>
        <dbReference type="SAM" id="MobiDB-lite"/>
    </source>
</evidence>
<reference evidence="2 3" key="1">
    <citation type="journal article" date="2018" name="J. Allergy Clin. Immunol.">
        <title>High-quality assembly of Dermatophagoides pteronyssinus genome and transcriptome reveals a wide range of novel allergens.</title>
        <authorList>
            <person name="Liu X.Y."/>
            <person name="Yang K.Y."/>
            <person name="Wang M.Q."/>
            <person name="Kwok J.S."/>
            <person name="Zeng X."/>
            <person name="Yang Z."/>
            <person name="Xiao X.J."/>
            <person name="Lau C.P."/>
            <person name="Li Y."/>
            <person name="Huang Z.M."/>
            <person name="Ba J.G."/>
            <person name="Yim A.K."/>
            <person name="Ouyang C.Y."/>
            <person name="Ngai S.M."/>
            <person name="Chan T.F."/>
            <person name="Leung E.L."/>
            <person name="Liu L."/>
            <person name="Liu Z.G."/>
            <person name="Tsui S.K."/>
        </authorList>
    </citation>
    <scope>NUCLEOTIDE SEQUENCE [LARGE SCALE GENOMIC DNA]</scope>
    <source>
        <strain evidence="2">Derp</strain>
    </source>
</reference>
<feature type="region of interest" description="Disordered" evidence="1">
    <location>
        <begin position="80"/>
        <end position="99"/>
    </location>
</feature>
<name>A0ABQ8IVB0_DERPT</name>
<keyword evidence="3" id="KW-1185">Reference proteome</keyword>